<dbReference type="OrthoDB" id="9803598at2"/>
<dbReference type="AlphaFoldDB" id="A0A0J7J158"/>
<dbReference type="PRINTS" id="PR00095">
    <property type="entry name" value="ANTSNTHASEI"/>
</dbReference>
<evidence type="ECO:0000313" key="2">
    <source>
        <dbReference type="EMBL" id="KMQ71801.1"/>
    </source>
</evidence>
<evidence type="ECO:0000259" key="1">
    <source>
        <dbReference type="Pfam" id="PF00425"/>
    </source>
</evidence>
<keyword evidence="3" id="KW-1185">Reference proteome</keyword>
<dbReference type="EMBL" id="LFNG01000006">
    <property type="protein sequence ID" value="KMQ71801.1"/>
    <property type="molecule type" value="Genomic_DNA"/>
</dbReference>
<dbReference type="STRING" id="1304281.ACM44_06230"/>
<dbReference type="InterPro" id="IPR005801">
    <property type="entry name" value="ADC_synthase"/>
</dbReference>
<dbReference type="InterPro" id="IPR019999">
    <property type="entry name" value="Anth_synth_I-like"/>
</dbReference>
<evidence type="ECO:0000313" key="3">
    <source>
        <dbReference type="Proteomes" id="UP000035900"/>
    </source>
</evidence>
<gene>
    <name evidence="2" type="ORF">ACM44_06230</name>
</gene>
<reference evidence="2 3" key="1">
    <citation type="journal article" date="2004" name="Int. J. Syst. Evol. Microbiol.">
        <title>Kaistella koreensis gen. nov., sp. nov., a novel member of the Chryseobacterium-Bergeyella-Riemerella branch.</title>
        <authorList>
            <person name="Kim M.K."/>
            <person name="Im W.T."/>
            <person name="Shin Y.K."/>
            <person name="Lim J.H."/>
            <person name="Kim S.H."/>
            <person name="Lee B.C."/>
            <person name="Park M.Y."/>
            <person name="Lee K.Y."/>
            <person name="Lee S.T."/>
        </authorList>
    </citation>
    <scope>NUCLEOTIDE SEQUENCE [LARGE SCALE GENOMIC DNA]</scope>
    <source>
        <strain evidence="2 3">CCUG 49689</strain>
    </source>
</reference>
<name>A0A0J7J158_9FLAO</name>
<comment type="caution">
    <text evidence="2">The sequence shown here is derived from an EMBL/GenBank/DDBJ whole genome shotgun (WGS) entry which is preliminary data.</text>
</comment>
<dbReference type="GO" id="GO:0046820">
    <property type="term" value="F:4-amino-4-deoxychorismate synthase activity"/>
    <property type="evidence" value="ECO:0007669"/>
    <property type="project" value="TreeGrafter"/>
</dbReference>
<organism evidence="2 3">
    <name type="scientific">Chryseobacterium koreense CCUG 49689</name>
    <dbReference type="NCBI Taxonomy" id="1304281"/>
    <lineage>
        <taxon>Bacteria</taxon>
        <taxon>Pseudomonadati</taxon>
        <taxon>Bacteroidota</taxon>
        <taxon>Flavobacteriia</taxon>
        <taxon>Flavobacteriales</taxon>
        <taxon>Weeksellaceae</taxon>
        <taxon>Chryseobacterium group</taxon>
        <taxon>Chryseobacterium</taxon>
    </lineage>
</organism>
<dbReference type="PANTHER" id="PTHR11236:SF50">
    <property type="entry name" value="AMINODEOXYCHORISMATE SYNTHASE COMPONENT 1"/>
    <property type="match status" value="1"/>
</dbReference>
<accession>A0A0J7J158</accession>
<dbReference type="RefSeq" id="WP_048499149.1">
    <property type="nucleotide sequence ID" value="NZ_LFNG01000006.1"/>
</dbReference>
<dbReference type="NCBIfam" id="NF005486">
    <property type="entry name" value="PRK07093.1"/>
    <property type="match status" value="1"/>
</dbReference>
<dbReference type="Proteomes" id="UP000035900">
    <property type="component" value="Unassembled WGS sequence"/>
</dbReference>
<protein>
    <submittedName>
        <fullName evidence="2">Aminobenzoate synthetase</fullName>
    </submittedName>
</protein>
<dbReference type="Gene3D" id="3.60.120.10">
    <property type="entry name" value="Anthranilate synthase"/>
    <property type="match status" value="1"/>
</dbReference>
<dbReference type="Pfam" id="PF00425">
    <property type="entry name" value="Chorismate_bind"/>
    <property type="match status" value="1"/>
</dbReference>
<dbReference type="PATRIC" id="fig|1304281.5.peg.1336"/>
<sequence>MNSEVQKNFDRMDQLSEEGVPFFFMVDFLMENVEVFTENILPDSGLFIDFKGFKNSSLQESPNKILELHSFPEAMVEYRKGFDFVQKNLNFGNSYLANYTCKTEIETNFSLEEIFLFSKAKYKVLLKDRFVFFSPETFVEIIDDEVFTFPMKGTIDASKENAAEVLKNDVKEKAEHYTVVDLLRNDLSMVADEVKVNDFQRIDFIETKQKNLYAMSSEISGKLKPEFQHKIGSIMKTILPAGSILGAPKPKTLEIILEAENYDRGFYCGVCGWFDGKNLDSCVMIRFIEKENGKLFFKSGGGITHLSKLADEYQEMINKIYVPIL</sequence>
<dbReference type="SUPFAM" id="SSF56322">
    <property type="entry name" value="ADC synthase"/>
    <property type="match status" value="1"/>
</dbReference>
<dbReference type="GO" id="GO:0000162">
    <property type="term" value="P:L-tryptophan biosynthetic process"/>
    <property type="evidence" value="ECO:0007669"/>
    <property type="project" value="TreeGrafter"/>
</dbReference>
<dbReference type="PANTHER" id="PTHR11236">
    <property type="entry name" value="AMINOBENZOATE/ANTHRANILATE SYNTHASE"/>
    <property type="match status" value="1"/>
</dbReference>
<feature type="domain" description="Chorismate-utilising enzyme C-terminal" evidence="1">
    <location>
        <begin position="77"/>
        <end position="319"/>
    </location>
</feature>
<dbReference type="InterPro" id="IPR015890">
    <property type="entry name" value="Chorismate_C"/>
</dbReference>
<proteinExistence type="predicted"/>